<dbReference type="AlphaFoldDB" id="A0A8J2P9C9"/>
<feature type="non-terminal residue" evidence="2">
    <location>
        <position position="28"/>
    </location>
</feature>
<evidence type="ECO:0000256" key="1">
    <source>
        <dbReference type="SAM" id="MobiDB-lite"/>
    </source>
</evidence>
<feature type="region of interest" description="Disordered" evidence="1">
    <location>
        <begin position="1"/>
        <end position="28"/>
    </location>
</feature>
<name>A0A8J2P9C9_9HEXA</name>
<accession>A0A8J2P9C9</accession>
<reference evidence="2" key="1">
    <citation type="submission" date="2021-06" db="EMBL/GenBank/DDBJ databases">
        <authorList>
            <person name="Hodson N. C."/>
            <person name="Mongue J. A."/>
            <person name="Jaron S. K."/>
        </authorList>
    </citation>
    <scope>NUCLEOTIDE SEQUENCE</scope>
</reference>
<proteinExistence type="predicted"/>
<evidence type="ECO:0000313" key="3">
    <source>
        <dbReference type="Proteomes" id="UP000708208"/>
    </source>
</evidence>
<dbReference type="Proteomes" id="UP000708208">
    <property type="component" value="Unassembled WGS sequence"/>
</dbReference>
<gene>
    <name evidence="2" type="ORF">AFUS01_LOCUS17255</name>
</gene>
<comment type="caution">
    <text evidence="2">The sequence shown here is derived from an EMBL/GenBank/DDBJ whole genome shotgun (WGS) entry which is preliminary data.</text>
</comment>
<dbReference type="EMBL" id="CAJVCH010164266">
    <property type="protein sequence ID" value="CAG7728481.1"/>
    <property type="molecule type" value="Genomic_DNA"/>
</dbReference>
<protein>
    <submittedName>
        <fullName evidence="2">Uncharacterized protein</fullName>
    </submittedName>
</protein>
<sequence length="28" mass="3336">MHQSELVKKTKDIKPQDEKDKDKEDPKP</sequence>
<evidence type="ECO:0000313" key="2">
    <source>
        <dbReference type="EMBL" id="CAG7728481.1"/>
    </source>
</evidence>
<organism evidence="2 3">
    <name type="scientific">Allacma fusca</name>
    <dbReference type="NCBI Taxonomy" id="39272"/>
    <lineage>
        <taxon>Eukaryota</taxon>
        <taxon>Metazoa</taxon>
        <taxon>Ecdysozoa</taxon>
        <taxon>Arthropoda</taxon>
        <taxon>Hexapoda</taxon>
        <taxon>Collembola</taxon>
        <taxon>Symphypleona</taxon>
        <taxon>Sminthuridae</taxon>
        <taxon>Allacma</taxon>
    </lineage>
</organism>
<keyword evidence="3" id="KW-1185">Reference proteome</keyword>